<feature type="region of interest" description="Disordered" evidence="1">
    <location>
        <begin position="192"/>
        <end position="366"/>
    </location>
</feature>
<dbReference type="AlphaFoldDB" id="A0A1D8NBF5"/>
<reference evidence="2 3" key="1">
    <citation type="journal article" date="2016" name="PLoS ONE">
        <title>Sequence Assembly of Yarrowia lipolytica Strain W29/CLIB89 Shows Transposable Element Diversity.</title>
        <authorList>
            <person name="Magnan C."/>
            <person name="Yu J."/>
            <person name="Chang I."/>
            <person name="Jahn E."/>
            <person name="Kanomata Y."/>
            <person name="Wu J."/>
            <person name="Zeller M."/>
            <person name="Oakes M."/>
            <person name="Baldi P."/>
            <person name="Sandmeyer S."/>
        </authorList>
    </citation>
    <scope>NUCLEOTIDE SEQUENCE [LARGE SCALE GENOMIC DNA]</scope>
    <source>
        <strain evidence="3">CLIB89(W29)</strain>
    </source>
</reference>
<dbReference type="GO" id="GO:0070449">
    <property type="term" value="C:elongin complex"/>
    <property type="evidence" value="ECO:0007669"/>
    <property type="project" value="InterPro"/>
</dbReference>
<dbReference type="PANTHER" id="PTHR15141">
    <property type="entry name" value="TRANSCRIPTION ELONGATION FACTOR B POLYPEPTIDE 3"/>
    <property type="match status" value="1"/>
</dbReference>
<dbReference type="Pfam" id="PF06881">
    <property type="entry name" value="Elongin_A"/>
    <property type="match status" value="1"/>
</dbReference>
<evidence type="ECO:0000313" key="3">
    <source>
        <dbReference type="Proteomes" id="UP000182444"/>
    </source>
</evidence>
<proteinExistence type="predicted"/>
<dbReference type="Proteomes" id="UP000182444">
    <property type="component" value="Chromosome 1C"/>
</dbReference>
<dbReference type="GO" id="GO:0006368">
    <property type="term" value="P:transcription elongation by RNA polymerase II"/>
    <property type="evidence" value="ECO:0007669"/>
    <property type="project" value="InterPro"/>
</dbReference>
<dbReference type="eggNOG" id="KOG2821">
    <property type="taxonomic scope" value="Eukaryota"/>
</dbReference>
<dbReference type="PANTHER" id="PTHR15141:SF76">
    <property type="entry name" value="TRANSCRIPTION ELONGATION FACTOR B POLYPEPTIDE 3"/>
    <property type="match status" value="1"/>
</dbReference>
<dbReference type="VEuPathDB" id="FungiDB:YALI1_C23563g"/>
<dbReference type="VEuPathDB" id="FungiDB:YALI0_C16500g"/>
<feature type="compositionally biased region" description="Polar residues" evidence="1">
    <location>
        <begin position="357"/>
        <end position="366"/>
    </location>
</feature>
<evidence type="ECO:0008006" key="4">
    <source>
        <dbReference type="Google" id="ProtNLM"/>
    </source>
</evidence>
<dbReference type="RefSeq" id="XP_501906.3">
    <property type="nucleotide sequence ID" value="XM_501906.4"/>
</dbReference>
<protein>
    <recommendedName>
        <fullName evidence="4">Elongin-A</fullName>
    </recommendedName>
</protein>
<dbReference type="InterPro" id="IPR051870">
    <property type="entry name" value="Elongin-A_domain"/>
</dbReference>
<feature type="compositionally biased region" description="Polar residues" evidence="1">
    <location>
        <begin position="194"/>
        <end position="205"/>
    </location>
</feature>
<evidence type="ECO:0000313" key="2">
    <source>
        <dbReference type="EMBL" id="AOW02971.1"/>
    </source>
</evidence>
<feature type="compositionally biased region" description="Basic and acidic residues" evidence="1">
    <location>
        <begin position="206"/>
        <end position="225"/>
    </location>
</feature>
<accession>A0A1D8NBF5</accession>
<feature type="compositionally biased region" description="Pro residues" evidence="1">
    <location>
        <begin position="317"/>
        <end position="343"/>
    </location>
</feature>
<dbReference type="Gene3D" id="6.10.250.3180">
    <property type="match status" value="1"/>
</dbReference>
<dbReference type="InterPro" id="IPR010684">
    <property type="entry name" value="RNA_pol_II_trans_fac_SIII_A"/>
</dbReference>
<dbReference type="KEGG" id="yli:2909750"/>
<feature type="compositionally biased region" description="Low complexity" evidence="1">
    <location>
        <begin position="305"/>
        <end position="316"/>
    </location>
</feature>
<dbReference type="GeneID" id="2909750"/>
<gene>
    <name evidence="2" type="ORF">YALI1_C23563g</name>
</gene>
<dbReference type="EMBL" id="CP017555">
    <property type="protein sequence ID" value="AOW02971.1"/>
    <property type="molecule type" value="Genomic_DNA"/>
</dbReference>
<name>A0A1D8NBF5_YARLL</name>
<feature type="compositionally biased region" description="Polar residues" evidence="1">
    <location>
        <begin position="279"/>
        <end position="291"/>
    </location>
</feature>
<sequence length="366" mass="41481">MSVCFDRQHLRLLPLAPLNYATARTAPWALSNLLTPCRVLSTRYPVPPTTLITVTNSEIQDIGDTPYHLVEPILRKFKCRQMLHIESISPHIARDSEPVWKHFIGRDFSDRPLPKKNFKETYLRYQEEKETRLRESSNRLKRNIAREQQRKSEIMITQLDVDPRAESSQRRQYIQRAKSSVVGRLRLEMRSKGSMFSPSNPTFLETNRKSFFDRTNRNQPRDPTRDPQPSAGRDTVRVNGGFNSDHRISSIPVPVEAMSTTSLKRPLKRPTPMPKTNAIGHSSGSASPTKVQRTDMGIFRRGPGPETAPVVTSTTPPQSPPPINRHVSPPLPPAQAPPPPSVPPLTRASPPPRRQKPSSIFITRKK</sequence>
<organism evidence="2 3">
    <name type="scientific">Yarrowia lipolytica</name>
    <name type="common">Candida lipolytica</name>
    <dbReference type="NCBI Taxonomy" id="4952"/>
    <lineage>
        <taxon>Eukaryota</taxon>
        <taxon>Fungi</taxon>
        <taxon>Dikarya</taxon>
        <taxon>Ascomycota</taxon>
        <taxon>Saccharomycotina</taxon>
        <taxon>Dipodascomycetes</taxon>
        <taxon>Dipodascales</taxon>
        <taxon>Dipodascales incertae sedis</taxon>
        <taxon>Yarrowia</taxon>
    </lineage>
</organism>
<evidence type="ECO:0000256" key="1">
    <source>
        <dbReference type="SAM" id="MobiDB-lite"/>
    </source>
</evidence>